<accession>A0A7M4D186</accession>
<dbReference type="Gene3D" id="2.20.110.10">
    <property type="entry name" value="Histone H3 K4-specific methyltransferase SET7/9 N-terminal domain"/>
    <property type="match status" value="1"/>
</dbReference>
<protein>
    <recommendedName>
        <fullName evidence="5">Toxin-antitoxin system YwqK family antitoxin</fullName>
    </recommendedName>
</protein>
<dbReference type="InterPro" id="IPR011652">
    <property type="entry name" value="MORN_2"/>
</dbReference>
<dbReference type="Proteomes" id="UP000462449">
    <property type="component" value="Unassembled WGS sequence"/>
</dbReference>
<dbReference type="SUPFAM" id="SSF82185">
    <property type="entry name" value="Histone H3 K4-specific methyltransferase SET7/9 N-terminal domain"/>
    <property type="match status" value="1"/>
</dbReference>
<evidence type="ECO:0000313" key="4">
    <source>
        <dbReference type="Proteomes" id="UP000462449"/>
    </source>
</evidence>
<evidence type="ECO:0000313" key="1">
    <source>
        <dbReference type="EMBL" id="MUP36415.1"/>
    </source>
</evidence>
<sequence>MKQILILLLTLSYLTSNSQGLEFFKILGNDSIMLYFNNAEIISSIQNSTSYRITKIDTTFFTLKGRTIDYFRNGKIKYQCNYSNGYLNGNVYSYFKNGNPKYIGNFKKSKRDSVWKYYYPNGGIEKLIVYNQNIPYFKEFYSKKGSPEFLNGNGKFKGKILINEQPVIYKISGDIVNGIQEGKWSFKNSTGATWTLRFENGIPLEETNYNSTIAGYEPLENVKLFKFVSNTINYVQRIAFSQFIKYKGSIKLTEIFIPDLENEINQTCQKNNLGDFFCILQFVLSTKNEVKNIECYSTNEIIKNNLITFLSENENFETLKPENIPIDCGLYIPILYQNGKIYIPEYTPTSGINTNYMNLIPEN</sequence>
<keyword evidence="3" id="KW-1185">Reference proteome</keyword>
<reference evidence="1 4" key="2">
    <citation type="submission" date="2019-12" db="EMBL/GenBank/DDBJ databases">
        <title>Draft genome sequence of Labilibaculum sp. strain 44 isolated from deep waters of Black Sea.</title>
        <authorList>
            <person name="Yadav S."/>
            <person name="Villanueva L."/>
        </authorList>
    </citation>
    <scope>NUCLEOTIDE SEQUENCE [LARGE SCALE GENOMIC DNA]</scope>
    <source>
        <strain evidence="1 4">44</strain>
    </source>
</reference>
<dbReference type="OrthoDB" id="9785122at2"/>
<dbReference type="EMBL" id="WOTW01000001">
    <property type="protein sequence ID" value="MUP36415.1"/>
    <property type="molecule type" value="Genomic_DNA"/>
</dbReference>
<evidence type="ECO:0000313" key="2">
    <source>
        <dbReference type="EMBL" id="MVB05620.1"/>
    </source>
</evidence>
<dbReference type="EMBL" id="QTZN02000001">
    <property type="protein sequence ID" value="MVB05620.1"/>
    <property type="molecule type" value="Genomic_DNA"/>
</dbReference>
<evidence type="ECO:0008006" key="5">
    <source>
        <dbReference type="Google" id="ProtNLM"/>
    </source>
</evidence>
<comment type="caution">
    <text evidence="1">The sequence shown here is derived from an EMBL/GenBank/DDBJ whole genome shotgun (WGS) entry which is preliminary data.</text>
</comment>
<dbReference type="Proteomes" id="UP000285951">
    <property type="component" value="Unassembled WGS sequence"/>
</dbReference>
<dbReference type="Pfam" id="PF07661">
    <property type="entry name" value="MORN_2"/>
    <property type="match status" value="3"/>
</dbReference>
<gene>
    <name evidence="2" type="ORF">DWB62_001115</name>
    <name evidence="1" type="ORF">GNY23_01115</name>
</gene>
<organism evidence="1 4">
    <name type="scientific">Labilibaculum euxinus</name>
    <dbReference type="NCBI Taxonomy" id="2686357"/>
    <lineage>
        <taxon>Bacteria</taxon>
        <taxon>Pseudomonadati</taxon>
        <taxon>Bacteroidota</taxon>
        <taxon>Bacteroidia</taxon>
        <taxon>Marinilabiliales</taxon>
        <taxon>Marinifilaceae</taxon>
        <taxon>Labilibaculum</taxon>
    </lineage>
</organism>
<dbReference type="RefSeq" id="WP_156194362.1">
    <property type="nucleotide sequence ID" value="NZ_QTZN02000001.1"/>
</dbReference>
<evidence type="ECO:0000313" key="3">
    <source>
        <dbReference type="Proteomes" id="UP000285951"/>
    </source>
</evidence>
<dbReference type="AlphaFoldDB" id="A0A7M4D186"/>
<reference evidence="2 3" key="1">
    <citation type="submission" date="2019-11" db="EMBL/GenBank/DDBJ databases">
        <title>Draft genome sequence of Labilibaculum sp. strain SYP isolated from Black Sea.</title>
        <authorList>
            <person name="Yadav S."/>
            <person name="Villanueva L."/>
        </authorList>
    </citation>
    <scope>NUCLEOTIDE SEQUENCE [LARGE SCALE GENOMIC DNA]</scope>
    <source>
        <strain evidence="2 3">44</strain>
    </source>
</reference>
<name>A0A7M4D186_9BACT</name>
<proteinExistence type="predicted"/>